<dbReference type="AlphaFoldDB" id="A0A5C6UKQ3"/>
<feature type="region of interest" description="Disordered" evidence="1">
    <location>
        <begin position="1"/>
        <end position="35"/>
    </location>
</feature>
<sequence length="72" mass="8208">MIWRELADPPRPPIDHSRRVAPHAAVWGGPNVQDRHRARAEAEARMARDQRLWEAAGTEDSWAAWVQGEGEE</sequence>
<gene>
    <name evidence="2" type="ORF">FSZ31_02920</name>
</gene>
<reference evidence="2 3" key="1">
    <citation type="submission" date="2019-08" db="EMBL/GenBank/DDBJ databases">
        <title>Sphingorhabdus soil sp. nov., isolated from arctic soil.</title>
        <authorList>
            <person name="Liu Y."/>
        </authorList>
    </citation>
    <scope>NUCLEOTIDE SEQUENCE [LARGE SCALE GENOMIC DNA]</scope>
    <source>
        <strain evidence="2 3">D-2Q-5-6</strain>
    </source>
</reference>
<feature type="compositionally biased region" description="Basic and acidic residues" evidence="1">
    <location>
        <begin position="1"/>
        <end position="18"/>
    </location>
</feature>
<organism evidence="2 3">
    <name type="scientific">Flavisphingopyxis soli</name>
    <dbReference type="NCBI Taxonomy" id="2601267"/>
    <lineage>
        <taxon>Bacteria</taxon>
        <taxon>Pseudomonadati</taxon>
        <taxon>Pseudomonadota</taxon>
        <taxon>Alphaproteobacteria</taxon>
        <taxon>Sphingomonadales</taxon>
        <taxon>Sphingopyxidaceae</taxon>
        <taxon>Flavisphingopyxis</taxon>
    </lineage>
</organism>
<protein>
    <submittedName>
        <fullName evidence="2">Uncharacterized protein</fullName>
    </submittedName>
</protein>
<evidence type="ECO:0000313" key="2">
    <source>
        <dbReference type="EMBL" id="TXC73702.1"/>
    </source>
</evidence>
<dbReference type="RefSeq" id="WP_147121538.1">
    <property type="nucleotide sequence ID" value="NZ_VOPY01000001.1"/>
</dbReference>
<dbReference type="EMBL" id="VOPY01000001">
    <property type="protein sequence ID" value="TXC73702.1"/>
    <property type="molecule type" value="Genomic_DNA"/>
</dbReference>
<comment type="caution">
    <text evidence="2">The sequence shown here is derived from an EMBL/GenBank/DDBJ whole genome shotgun (WGS) entry which is preliminary data.</text>
</comment>
<evidence type="ECO:0000256" key="1">
    <source>
        <dbReference type="SAM" id="MobiDB-lite"/>
    </source>
</evidence>
<accession>A0A5C6UKQ3</accession>
<name>A0A5C6UKQ3_9SPHN</name>
<evidence type="ECO:0000313" key="3">
    <source>
        <dbReference type="Proteomes" id="UP000321129"/>
    </source>
</evidence>
<proteinExistence type="predicted"/>
<dbReference type="Proteomes" id="UP000321129">
    <property type="component" value="Unassembled WGS sequence"/>
</dbReference>
<keyword evidence="3" id="KW-1185">Reference proteome</keyword>